<feature type="transmembrane region" description="Helical" evidence="1">
    <location>
        <begin position="94"/>
        <end position="113"/>
    </location>
</feature>
<accession>F6CV55</accession>
<name>F6CV55_MARPP</name>
<dbReference type="AlphaFoldDB" id="F6CV55"/>
<dbReference type="Proteomes" id="UP000009230">
    <property type="component" value="Chromosome"/>
</dbReference>
<dbReference type="OrthoDB" id="9765721at2"/>
<feature type="transmembrane region" description="Helical" evidence="1">
    <location>
        <begin position="216"/>
        <end position="239"/>
    </location>
</feature>
<dbReference type="RefSeq" id="WP_013797941.1">
    <property type="nucleotide sequence ID" value="NC_015559.1"/>
</dbReference>
<evidence type="ECO:0000256" key="1">
    <source>
        <dbReference type="SAM" id="Phobius"/>
    </source>
</evidence>
<reference evidence="2 3" key="1">
    <citation type="journal article" date="2012" name="Stand. Genomic Sci.">
        <title>Complete genome sequence of Marinomonas posidonica type strain (IVIA-Po-181(T)).</title>
        <authorList>
            <person name="Lucas-Elio P."/>
            <person name="Goodwin L."/>
            <person name="Woyke T."/>
            <person name="Pitluck S."/>
            <person name="Nolan M."/>
            <person name="Kyrpides N.C."/>
            <person name="Detter J.C."/>
            <person name="Copeland A."/>
            <person name="Lu M."/>
            <person name="Bruce D."/>
            <person name="Detter C."/>
            <person name="Tapia R."/>
            <person name="Han S."/>
            <person name="Land M.L."/>
            <person name="Ivanova N."/>
            <person name="Mikhailova N."/>
            <person name="Johnston A.W."/>
            <person name="Sanchez-Amat A."/>
        </authorList>
    </citation>
    <scope>NUCLEOTIDE SEQUENCE [LARGE SCALE GENOMIC DNA]</scope>
    <source>
        <strain evidence="3">CECT 7376 / NCIMB 14433 / IVIA-Po-181</strain>
    </source>
</reference>
<dbReference type="KEGG" id="mpc:Mar181_3459"/>
<evidence type="ECO:0000313" key="2">
    <source>
        <dbReference type="EMBL" id="AEF56475.1"/>
    </source>
</evidence>
<feature type="transmembrane region" description="Helical" evidence="1">
    <location>
        <begin position="134"/>
        <end position="157"/>
    </location>
</feature>
<dbReference type="EMBL" id="CP002771">
    <property type="protein sequence ID" value="AEF56475.1"/>
    <property type="molecule type" value="Genomic_DNA"/>
</dbReference>
<organism evidence="2 3">
    <name type="scientific">Marinomonas posidonica (strain CECT 7376 / NCIMB 14433 / IVIA-Po-181)</name>
    <dbReference type="NCBI Taxonomy" id="491952"/>
    <lineage>
        <taxon>Bacteria</taxon>
        <taxon>Pseudomonadati</taxon>
        <taxon>Pseudomonadota</taxon>
        <taxon>Gammaproteobacteria</taxon>
        <taxon>Oceanospirillales</taxon>
        <taxon>Oceanospirillaceae</taxon>
        <taxon>Marinomonas</taxon>
    </lineage>
</organism>
<gene>
    <name evidence="2" type="ordered locus">Mar181_3459</name>
</gene>
<dbReference type="InterPro" id="IPR010295">
    <property type="entry name" value="DUF898"/>
</dbReference>
<feature type="transmembrane region" description="Helical" evidence="1">
    <location>
        <begin position="72"/>
        <end position="88"/>
    </location>
</feature>
<dbReference type="STRING" id="491952.Mar181_3459"/>
<evidence type="ECO:0008006" key="4">
    <source>
        <dbReference type="Google" id="ProtNLM"/>
    </source>
</evidence>
<sequence>MNKTFREVEFSGKNGEYFRLCLVNFFLTVITLGIYSPWAMVRNKQYLYGHTRVDGHAFGYHGDPIKILKSRIIAFILLLIYFSITFFFPETILLFSVVLLCFLPWIIVQNLKFSNRMMSYRNVRFDFSGQKKGGLLTFIIYPVLSVFTLYLALPLVIKKQFEYLFDNKQYGKINFKSHFKTVEFYKVFGLAAAIIIPVIILAISVMSSGAGIEGRIWLLIFIMAGGFMLANIVTSALLWKQLTHNITLPNVAKFDTTVSITGMFVLVMTNFLIVVFTLGLGAPIAVMRQRRYMCENTQYQIEVGIEDIVSNAKSDASALGEELNDLFDLGIAENSF</sequence>
<keyword evidence="3" id="KW-1185">Reference proteome</keyword>
<dbReference type="HOGENOM" id="CLU_049287_0_0_6"/>
<protein>
    <recommendedName>
        <fullName evidence="4">DUF898 domain-containing protein</fullName>
    </recommendedName>
</protein>
<dbReference type="Pfam" id="PF05987">
    <property type="entry name" value="DUF898"/>
    <property type="match status" value="1"/>
</dbReference>
<evidence type="ECO:0000313" key="3">
    <source>
        <dbReference type="Proteomes" id="UP000009230"/>
    </source>
</evidence>
<keyword evidence="1" id="KW-0472">Membrane</keyword>
<feature type="transmembrane region" description="Helical" evidence="1">
    <location>
        <begin position="259"/>
        <end position="286"/>
    </location>
</feature>
<keyword evidence="1" id="KW-1133">Transmembrane helix</keyword>
<feature type="transmembrane region" description="Helical" evidence="1">
    <location>
        <begin position="17"/>
        <end position="35"/>
    </location>
</feature>
<keyword evidence="1" id="KW-0812">Transmembrane</keyword>
<proteinExistence type="predicted"/>
<feature type="transmembrane region" description="Helical" evidence="1">
    <location>
        <begin position="184"/>
        <end position="204"/>
    </location>
</feature>
<dbReference type="eggNOG" id="COG4269">
    <property type="taxonomic scope" value="Bacteria"/>
</dbReference>